<organism evidence="4 5">
    <name type="scientific">Psychracetigena formicireducens</name>
    <dbReference type="NCBI Taxonomy" id="2986056"/>
    <lineage>
        <taxon>Bacteria</taxon>
        <taxon>Bacillati</taxon>
        <taxon>Candidatus Lithacetigenota</taxon>
        <taxon>Candidatus Psychracetigena</taxon>
    </lineage>
</organism>
<dbReference type="GO" id="GO:0043024">
    <property type="term" value="F:ribosomal small subunit binding"/>
    <property type="evidence" value="ECO:0007669"/>
    <property type="project" value="TreeGrafter"/>
</dbReference>
<dbReference type="Gene3D" id="3.30.160.100">
    <property type="entry name" value="Ribosome hibernation promotion factor-like"/>
    <property type="match status" value="1"/>
</dbReference>
<evidence type="ECO:0000256" key="2">
    <source>
        <dbReference type="HAMAP-Rule" id="MF_00839"/>
    </source>
</evidence>
<evidence type="ECO:0000256" key="1">
    <source>
        <dbReference type="ARBA" id="ARBA00022845"/>
    </source>
</evidence>
<dbReference type="Gene3D" id="3.30.505.50">
    <property type="entry name" value="Sigma 54 modulation/S30EA ribosomal protein, C-terminal domain"/>
    <property type="match status" value="1"/>
</dbReference>
<protein>
    <recommendedName>
        <fullName evidence="2">Ribosome hibernation promoting factor</fullName>
        <shortName evidence="2">HPF</shortName>
    </recommendedName>
</protein>
<dbReference type="PANTHER" id="PTHR33231:SF1">
    <property type="entry name" value="30S RIBOSOMAL PROTEIN"/>
    <property type="match status" value="1"/>
</dbReference>
<dbReference type="HAMAP" id="MF_00839">
    <property type="entry name" value="HPF"/>
    <property type="match status" value="1"/>
</dbReference>
<evidence type="ECO:0000313" key="5">
    <source>
        <dbReference type="Proteomes" id="UP000811545"/>
    </source>
</evidence>
<dbReference type="NCBIfam" id="TIGR00741">
    <property type="entry name" value="yfiA"/>
    <property type="match status" value="1"/>
</dbReference>
<feature type="domain" description="Sigma 54 modulation/S30EA ribosomal protein C-terminal" evidence="3">
    <location>
        <begin position="117"/>
        <end position="172"/>
    </location>
</feature>
<dbReference type="GO" id="GO:0022627">
    <property type="term" value="C:cytosolic small ribosomal subunit"/>
    <property type="evidence" value="ECO:0007669"/>
    <property type="project" value="TreeGrafter"/>
</dbReference>
<dbReference type="PANTHER" id="PTHR33231">
    <property type="entry name" value="30S RIBOSOMAL PROTEIN"/>
    <property type="match status" value="1"/>
</dbReference>
<accession>A0A9E2F0N7</accession>
<keyword evidence="1 2" id="KW-0810">Translation regulation</keyword>
<dbReference type="GO" id="GO:0045900">
    <property type="term" value="P:negative regulation of translational elongation"/>
    <property type="evidence" value="ECO:0007669"/>
    <property type="project" value="TreeGrafter"/>
</dbReference>
<dbReference type="InterPro" id="IPR050574">
    <property type="entry name" value="HPF/YfiA_ribosome-assoc"/>
</dbReference>
<dbReference type="InterPro" id="IPR038416">
    <property type="entry name" value="Ribosom_S30AE_C_sf"/>
</dbReference>
<name>A0A9E2F0N7_PSYF1</name>
<keyword evidence="2" id="KW-0963">Cytoplasm</keyword>
<comment type="subunit">
    <text evidence="2">Interacts with 100S ribosomes.</text>
</comment>
<comment type="similarity">
    <text evidence="2">Belongs to the HPF/YfiA ribosome-associated protein family. Long HPF subfamily.</text>
</comment>
<comment type="caution">
    <text evidence="4">The sequence shown here is derived from an EMBL/GenBank/DDBJ whole genome shotgun (WGS) entry which is preliminary data.</text>
</comment>
<reference evidence="4 5" key="1">
    <citation type="journal article" date="2021" name="bioRxiv">
        <title>Unique metabolic strategies in Hadean analogues reveal hints for primordial physiology.</title>
        <authorList>
            <person name="Nobu M.K."/>
            <person name="Nakai R."/>
            <person name="Tamazawa S."/>
            <person name="Mori H."/>
            <person name="Toyoda A."/>
            <person name="Ijiri A."/>
            <person name="Suzuki S."/>
            <person name="Kurokawa K."/>
            <person name="Kamagata Y."/>
            <person name="Tamaki H."/>
        </authorList>
    </citation>
    <scope>NUCLEOTIDE SEQUENCE [LARGE SCALE GENOMIC DNA]</scope>
    <source>
        <strain evidence="4">BS525</strain>
    </source>
</reference>
<dbReference type="AlphaFoldDB" id="A0A9E2F0N7"/>
<dbReference type="Proteomes" id="UP000811545">
    <property type="component" value="Unassembled WGS sequence"/>
</dbReference>
<dbReference type="InterPro" id="IPR036567">
    <property type="entry name" value="RHF-like"/>
</dbReference>
<evidence type="ECO:0000259" key="3">
    <source>
        <dbReference type="Pfam" id="PF16321"/>
    </source>
</evidence>
<dbReference type="SUPFAM" id="SSF69754">
    <property type="entry name" value="Ribosome binding protein Y (YfiA homologue)"/>
    <property type="match status" value="1"/>
</dbReference>
<comment type="subcellular location">
    <subcellularLocation>
        <location evidence="2">Cytoplasm</location>
    </subcellularLocation>
</comment>
<sequence>MNITVKGKNIDLTDDLKEYGTKKINKLTRYFSNIQSVTLTLSLERGQSISEITLLASGKIIRSEERNTDMYSSIDLSVESIENQIRRYKERLTSRSHPNDIIRGISEFQANPEEEREKPKIVKTKKFPLRPMDENEAIEQMELLGHSFFLFIHPQTGNIGLLYKRTDGDLGLILGEL</sequence>
<proteinExistence type="inferred from homology"/>
<evidence type="ECO:0000313" key="4">
    <source>
        <dbReference type="EMBL" id="MBT9144569.1"/>
    </source>
</evidence>
<dbReference type="Pfam" id="PF16321">
    <property type="entry name" value="Ribosom_S30AE_C"/>
    <property type="match status" value="1"/>
</dbReference>
<dbReference type="InterPro" id="IPR034694">
    <property type="entry name" value="HPF_long/plastid"/>
</dbReference>
<dbReference type="InterPro" id="IPR032528">
    <property type="entry name" value="Ribosom_S30AE_C"/>
</dbReference>
<dbReference type="EMBL" id="QLTW01000012">
    <property type="protein sequence ID" value="MBT9144569.1"/>
    <property type="molecule type" value="Genomic_DNA"/>
</dbReference>
<comment type="function">
    <text evidence="2">Required for dimerization of active 70S ribosomes into 100S ribosomes in stationary phase; 100S ribosomes are translationally inactive and sometimes present during exponential growth.</text>
</comment>
<gene>
    <name evidence="2 4" type="primary">hpf</name>
    <name evidence="4" type="ORF">DDT42_00411</name>
</gene>
<dbReference type="Pfam" id="PF02482">
    <property type="entry name" value="Ribosomal_S30AE"/>
    <property type="match status" value="1"/>
</dbReference>
<dbReference type="CDD" id="cd00552">
    <property type="entry name" value="RaiA"/>
    <property type="match status" value="1"/>
</dbReference>
<dbReference type="InterPro" id="IPR003489">
    <property type="entry name" value="RHF/RaiA"/>
</dbReference>